<dbReference type="Gene3D" id="2.10.290.10">
    <property type="entry name" value="YfgJ-like"/>
    <property type="match status" value="1"/>
</dbReference>
<keyword evidence="2" id="KW-1185">Reference proteome</keyword>
<proteinExistence type="predicted"/>
<comment type="caution">
    <text evidence="1">The sequence shown here is derived from an EMBL/GenBank/DDBJ whole genome shotgun (WGS) entry which is preliminary data.</text>
</comment>
<dbReference type="Pfam" id="PF07191">
    <property type="entry name" value="Zn_ribbon_6"/>
    <property type="match status" value="1"/>
</dbReference>
<dbReference type="SUPFAM" id="SSF161187">
    <property type="entry name" value="YfgJ-like"/>
    <property type="match status" value="1"/>
</dbReference>
<protein>
    <submittedName>
        <fullName evidence="1">Zinc ribbon domain-containing protein</fullName>
    </submittedName>
</protein>
<sequence>MSLLCTDCQSELQRSGELKRHCAHCDSDFMLHVDCAECHQPLQRLKACGAVSFWCDQCNELKSKSTAVYSLVKQDVR</sequence>
<dbReference type="Proteomes" id="UP001366060">
    <property type="component" value="Unassembled WGS sequence"/>
</dbReference>
<dbReference type="InterPro" id="IPR029037">
    <property type="entry name" value="DUF1407/YfgJ-like_sf"/>
</dbReference>
<evidence type="ECO:0000313" key="1">
    <source>
        <dbReference type="EMBL" id="MEL0658229.1"/>
    </source>
</evidence>
<accession>A0ABU9H8L9</accession>
<gene>
    <name evidence="1" type="ORF">V6255_03660</name>
</gene>
<reference evidence="1 2" key="1">
    <citation type="submission" date="2024-02" db="EMBL/GenBank/DDBJ databases">
        <title>Bacteria isolated from the canopy kelp, Nereocystis luetkeana.</title>
        <authorList>
            <person name="Pfister C.A."/>
            <person name="Younker I.T."/>
            <person name="Light S.H."/>
        </authorList>
    </citation>
    <scope>NUCLEOTIDE SEQUENCE [LARGE SCALE GENOMIC DNA]</scope>
    <source>
        <strain evidence="1 2">TI.2.07</strain>
    </source>
</reference>
<dbReference type="InterPro" id="IPR010807">
    <property type="entry name" value="YfgJ-like"/>
</dbReference>
<organism evidence="1 2">
    <name type="scientific">Psychromonas arctica</name>
    <dbReference type="NCBI Taxonomy" id="168275"/>
    <lineage>
        <taxon>Bacteria</taxon>
        <taxon>Pseudomonadati</taxon>
        <taxon>Pseudomonadota</taxon>
        <taxon>Gammaproteobacteria</taxon>
        <taxon>Alteromonadales</taxon>
        <taxon>Psychromonadaceae</taxon>
        <taxon>Psychromonas</taxon>
    </lineage>
</organism>
<dbReference type="RefSeq" id="WP_341626922.1">
    <property type="nucleotide sequence ID" value="NZ_JBAKBA010000005.1"/>
</dbReference>
<evidence type="ECO:0000313" key="2">
    <source>
        <dbReference type="Proteomes" id="UP001366060"/>
    </source>
</evidence>
<name>A0ABU9H8L9_9GAMM</name>
<dbReference type="EMBL" id="JBAKBA010000005">
    <property type="protein sequence ID" value="MEL0658229.1"/>
    <property type="molecule type" value="Genomic_DNA"/>
</dbReference>